<dbReference type="GeneID" id="84228936"/>
<proteinExistence type="predicted"/>
<sequence length="91" mass="10310">MGSCRWRKETVTSGCGYIRRSRTAISVEILKAALEGAKKTHIVYSANLNFDMVNRYLEMLEEKGLLEHKGNLYITTAKGKEFQEIAKELGL</sequence>
<dbReference type="InterPro" id="IPR036390">
    <property type="entry name" value="WH_DNA-bd_sf"/>
</dbReference>
<dbReference type="Gene3D" id="1.10.10.10">
    <property type="entry name" value="Winged helix-like DNA-binding domain superfamily/Winged helix DNA-binding domain"/>
    <property type="match status" value="1"/>
</dbReference>
<dbReference type="EMBL" id="CP133594">
    <property type="protein sequence ID" value="WMW22671.1"/>
    <property type="molecule type" value="Genomic_DNA"/>
</dbReference>
<evidence type="ECO:0000313" key="3">
    <source>
        <dbReference type="Proteomes" id="UP001183006"/>
    </source>
</evidence>
<dbReference type="KEGG" id="mmav:RE476_02305"/>
<evidence type="ECO:0000259" key="1">
    <source>
        <dbReference type="Pfam" id="PF14947"/>
    </source>
</evidence>
<dbReference type="Proteomes" id="UP001183006">
    <property type="component" value="Chromosome"/>
</dbReference>
<keyword evidence="3" id="KW-1185">Reference proteome</keyword>
<gene>
    <name evidence="2" type="ORF">RE476_02305</name>
</gene>
<dbReference type="Pfam" id="PF14947">
    <property type="entry name" value="HTH_45"/>
    <property type="match status" value="1"/>
</dbReference>
<feature type="domain" description="ArnR1-like winged helix-turn-helix" evidence="1">
    <location>
        <begin position="19"/>
        <end position="88"/>
    </location>
</feature>
<dbReference type="RefSeq" id="WP_309308787.1">
    <property type="nucleotide sequence ID" value="NZ_CP133594.1"/>
</dbReference>
<protein>
    <submittedName>
        <fullName evidence="2">Winged helix-turn-helix domain-containing protein</fullName>
    </submittedName>
</protein>
<accession>A0AA51UGC0</accession>
<name>A0AA51UGC0_9EURY</name>
<dbReference type="SUPFAM" id="SSF46785">
    <property type="entry name" value="Winged helix' DNA-binding domain"/>
    <property type="match status" value="1"/>
</dbReference>
<dbReference type="AlphaFoldDB" id="A0AA51UGC0"/>
<dbReference type="InterPro" id="IPR038723">
    <property type="entry name" value="ArnR1-like_HTH"/>
</dbReference>
<dbReference type="InterPro" id="IPR036388">
    <property type="entry name" value="WH-like_DNA-bd_sf"/>
</dbReference>
<organism evidence="2 3">
    <name type="scientific">Methanolobus mangrovi</name>
    <dbReference type="NCBI Taxonomy" id="3072977"/>
    <lineage>
        <taxon>Archaea</taxon>
        <taxon>Methanobacteriati</taxon>
        <taxon>Methanobacteriota</taxon>
        <taxon>Stenosarchaea group</taxon>
        <taxon>Methanomicrobia</taxon>
        <taxon>Methanosarcinales</taxon>
        <taxon>Methanosarcinaceae</taxon>
        <taxon>Methanolobus</taxon>
    </lineage>
</organism>
<reference evidence="2" key="1">
    <citation type="submission" date="2023-08" db="EMBL/GenBank/DDBJ databases">
        <title>Methanolobus mangrovi sp. nov. and Methanolobus sediminis sp. nov, two novel methylotrophic methanogens isolated from mangrove sediments in China.</title>
        <authorList>
            <person name="Zhou J."/>
        </authorList>
    </citation>
    <scope>NUCLEOTIDE SEQUENCE</scope>
    <source>
        <strain evidence="2">FTZ2</strain>
    </source>
</reference>
<evidence type="ECO:0000313" key="2">
    <source>
        <dbReference type="EMBL" id="WMW22671.1"/>
    </source>
</evidence>